<dbReference type="CDD" id="cd00082">
    <property type="entry name" value="HisKA"/>
    <property type="match status" value="1"/>
</dbReference>
<dbReference type="GO" id="GO:0016020">
    <property type="term" value="C:membrane"/>
    <property type="evidence" value="ECO:0007669"/>
    <property type="project" value="UniProtKB-SubCell"/>
</dbReference>
<dbReference type="InterPro" id="IPR036890">
    <property type="entry name" value="HATPase_C_sf"/>
</dbReference>
<evidence type="ECO:0000313" key="11">
    <source>
        <dbReference type="Proteomes" id="UP000184526"/>
    </source>
</evidence>
<accession>A0A1M5Y4M7</accession>
<feature type="domain" description="Histidine kinase" evidence="9">
    <location>
        <begin position="203"/>
        <end position="418"/>
    </location>
</feature>
<evidence type="ECO:0000256" key="3">
    <source>
        <dbReference type="ARBA" id="ARBA00012438"/>
    </source>
</evidence>
<dbReference type="Gene3D" id="1.10.287.130">
    <property type="match status" value="1"/>
</dbReference>
<dbReference type="PROSITE" id="PS50109">
    <property type="entry name" value="HIS_KIN"/>
    <property type="match status" value="1"/>
</dbReference>
<evidence type="ECO:0000256" key="2">
    <source>
        <dbReference type="ARBA" id="ARBA00004370"/>
    </source>
</evidence>
<reference evidence="10 11" key="1">
    <citation type="submission" date="2016-11" db="EMBL/GenBank/DDBJ databases">
        <authorList>
            <person name="Jaros S."/>
            <person name="Januszkiewicz K."/>
            <person name="Wedrychowicz H."/>
        </authorList>
    </citation>
    <scope>NUCLEOTIDE SEQUENCE [LARGE SCALE GENOMIC DNA]</scope>
    <source>
        <strain evidence="10 11">DSM 3089</strain>
    </source>
</reference>
<keyword evidence="6 10" id="KW-0418">Kinase</keyword>
<dbReference type="SUPFAM" id="SSF55874">
    <property type="entry name" value="ATPase domain of HSP90 chaperone/DNA topoisomerase II/histidine kinase"/>
    <property type="match status" value="1"/>
</dbReference>
<evidence type="ECO:0000313" key="10">
    <source>
        <dbReference type="EMBL" id="SHI07030.1"/>
    </source>
</evidence>
<dbReference type="InterPro" id="IPR036097">
    <property type="entry name" value="HisK_dim/P_sf"/>
</dbReference>
<proteinExistence type="predicted"/>
<evidence type="ECO:0000256" key="7">
    <source>
        <dbReference type="ARBA" id="ARBA00023012"/>
    </source>
</evidence>
<protein>
    <recommendedName>
        <fullName evidence="3">histidine kinase</fullName>
        <ecNumber evidence="3">2.7.13.3</ecNumber>
    </recommendedName>
</protein>
<evidence type="ECO:0000256" key="4">
    <source>
        <dbReference type="ARBA" id="ARBA00022553"/>
    </source>
</evidence>
<keyword evidence="8" id="KW-0472">Membrane</keyword>
<gene>
    <name evidence="10" type="ORF">SAMN02745196_02661</name>
</gene>
<dbReference type="EMBL" id="FQXP01000011">
    <property type="protein sequence ID" value="SHI07030.1"/>
    <property type="molecule type" value="Genomic_DNA"/>
</dbReference>
<name>A0A1M5Y4M7_9CLOT</name>
<comment type="catalytic activity">
    <reaction evidence="1">
        <text>ATP + protein L-histidine = ADP + protein N-phospho-L-histidine.</text>
        <dbReference type="EC" id="2.7.13.3"/>
    </reaction>
</comment>
<feature type="transmembrane region" description="Helical" evidence="8">
    <location>
        <begin position="13"/>
        <end position="33"/>
    </location>
</feature>
<evidence type="ECO:0000256" key="5">
    <source>
        <dbReference type="ARBA" id="ARBA00022679"/>
    </source>
</evidence>
<dbReference type="FunFam" id="3.30.565.10:FF:000006">
    <property type="entry name" value="Sensor histidine kinase WalK"/>
    <property type="match status" value="1"/>
</dbReference>
<feature type="transmembrane region" description="Helical" evidence="8">
    <location>
        <begin position="111"/>
        <end position="134"/>
    </location>
</feature>
<keyword evidence="8" id="KW-1133">Transmembrane helix</keyword>
<dbReference type="EC" id="2.7.13.3" evidence="3"/>
<dbReference type="GO" id="GO:0000155">
    <property type="term" value="F:phosphorelay sensor kinase activity"/>
    <property type="evidence" value="ECO:0007669"/>
    <property type="project" value="InterPro"/>
</dbReference>
<dbReference type="InterPro" id="IPR004358">
    <property type="entry name" value="Sig_transdc_His_kin-like_C"/>
</dbReference>
<dbReference type="CDD" id="cd00075">
    <property type="entry name" value="HATPase"/>
    <property type="match status" value="1"/>
</dbReference>
<dbReference type="STRING" id="1121306.SAMN02745196_02661"/>
<dbReference type="Pfam" id="PF00512">
    <property type="entry name" value="HisKA"/>
    <property type="match status" value="1"/>
</dbReference>
<evidence type="ECO:0000259" key="9">
    <source>
        <dbReference type="PROSITE" id="PS50109"/>
    </source>
</evidence>
<dbReference type="AlphaFoldDB" id="A0A1M5Y4M7"/>
<comment type="subcellular location">
    <subcellularLocation>
        <location evidence="2">Membrane</location>
    </subcellularLocation>
</comment>
<dbReference type="SMART" id="SM00388">
    <property type="entry name" value="HisKA"/>
    <property type="match status" value="1"/>
</dbReference>
<dbReference type="SMART" id="SM00387">
    <property type="entry name" value="HATPase_c"/>
    <property type="match status" value="1"/>
</dbReference>
<dbReference type="Gene3D" id="3.30.565.10">
    <property type="entry name" value="Histidine kinase-like ATPase, C-terminal domain"/>
    <property type="match status" value="1"/>
</dbReference>
<dbReference type="RefSeq" id="WP_072832495.1">
    <property type="nucleotide sequence ID" value="NZ_FQXP01000011.1"/>
</dbReference>
<keyword evidence="4" id="KW-0597">Phosphoprotein</keyword>
<keyword evidence="7" id="KW-0902">Two-component regulatory system</keyword>
<evidence type="ECO:0000256" key="1">
    <source>
        <dbReference type="ARBA" id="ARBA00000085"/>
    </source>
</evidence>
<keyword evidence="8" id="KW-0812">Transmembrane</keyword>
<dbReference type="Proteomes" id="UP000184526">
    <property type="component" value="Unassembled WGS sequence"/>
</dbReference>
<dbReference type="InterPro" id="IPR003594">
    <property type="entry name" value="HATPase_dom"/>
</dbReference>
<dbReference type="PANTHER" id="PTHR43711:SF26">
    <property type="entry name" value="SENSOR HISTIDINE KINASE RCSC"/>
    <property type="match status" value="1"/>
</dbReference>
<dbReference type="PRINTS" id="PR00344">
    <property type="entry name" value="BCTRLSENSOR"/>
</dbReference>
<keyword evidence="5" id="KW-0808">Transferase</keyword>
<organism evidence="10 11">
    <name type="scientific">Clostridium collagenovorans DSM 3089</name>
    <dbReference type="NCBI Taxonomy" id="1121306"/>
    <lineage>
        <taxon>Bacteria</taxon>
        <taxon>Bacillati</taxon>
        <taxon>Bacillota</taxon>
        <taxon>Clostridia</taxon>
        <taxon>Eubacteriales</taxon>
        <taxon>Clostridiaceae</taxon>
        <taxon>Clostridium</taxon>
    </lineage>
</organism>
<dbReference type="InterPro" id="IPR050736">
    <property type="entry name" value="Sensor_HK_Regulatory"/>
</dbReference>
<evidence type="ECO:0000256" key="8">
    <source>
        <dbReference type="SAM" id="Phobius"/>
    </source>
</evidence>
<dbReference type="SUPFAM" id="SSF47384">
    <property type="entry name" value="Homodimeric domain of signal transducing histidine kinase"/>
    <property type="match status" value="1"/>
</dbReference>
<dbReference type="OrthoDB" id="9773956at2"/>
<dbReference type="PANTHER" id="PTHR43711">
    <property type="entry name" value="TWO-COMPONENT HISTIDINE KINASE"/>
    <property type="match status" value="1"/>
</dbReference>
<dbReference type="InterPro" id="IPR005467">
    <property type="entry name" value="His_kinase_dom"/>
</dbReference>
<keyword evidence="11" id="KW-1185">Reference proteome</keyword>
<sequence>MIDFQNKDERLKIILYISIALAFQAIILSFIYYTSLKSVNNRTIEENSIIISKINSKDKDLLQDIIPVITGKINGSEQNIKDGREILNLYSYGNNLSYKYNPLIGNIANKYISIITLIVCITLIVLVVGIIYLIDPLFKEINLLTHRAENIVENKDIENQKTYKYKGSLDKFIVKFEMMEERIYNNIDILKEEKLNLKNIINDISHQLKTPLMALSMYNEILNDHREMEDEDVDNFITLSKEQLDRMDWLVKTLLKYARLESNIVDYNKEKFLLNNTIEESINPLLVKVEEKKQSLIFKADSEVYLYHDRKWIAEALSNIIKNAIEHTAIGGKIEVGVQETPITVRVWVKDNGEGIDESEIKKIFNRFHKGQNSLNPTSIGIGLCLSKSIVKSHNGDITVDSKVGEGSTFYITFIKIP</sequence>
<dbReference type="InterPro" id="IPR003661">
    <property type="entry name" value="HisK_dim/P_dom"/>
</dbReference>
<dbReference type="Pfam" id="PF02518">
    <property type="entry name" value="HATPase_c"/>
    <property type="match status" value="1"/>
</dbReference>
<evidence type="ECO:0000256" key="6">
    <source>
        <dbReference type="ARBA" id="ARBA00022777"/>
    </source>
</evidence>